<dbReference type="PANTHER" id="PTHR35580:SF1">
    <property type="entry name" value="PHYTASE-LIKE DOMAIN-CONTAINING PROTEIN"/>
    <property type="match status" value="1"/>
</dbReference>
<dbReference type="Pfam" id="PF25778">
    <property type="entry name" value="DUF7948"/>
    <property type="match status" value="1"/>
</dbReference>
<evidence type="ECO:0000256" key="1">
    <source>
        <dbReference type="SAM" id="SignalP"/>
    </source>
</evidence>
<name>A0A2S7SR43_9BACT</name>
<organism evidence="4 5">
    <name type="scientific">Flavipsychrobacter stenotrophus</name>
    <dbReference type="NCBI Taxonomy" id="2077091"/>
    <lineage>
        <taxon>Bacteria</taxon>
        <taxon>Pseudomonadati</taxon>
        <taxon>Bacteroidota</taxon>
        <taxon>Chitinophagia</taxon>
        <taxon>Chitinophagales</taxon>
        <taxon>Chitinophagaceae</taxon>
        <taxon>Flavipsychrobacter</taxon>
    </lineage>
</organism>
<dbReference type="Gene3D" id="2.60.40.1080">
    <property type="match status" value="1"/>
</dbReference>
<evidence type="ECO:0000259" key="2">
    <source>
        <dbReference type="Pfam" id="PF18962"/>
    </source>
</evidence>
<evidence type="ECO:0000259" key="3">
    <source>
        <dbReference type="Pfam" id="PF25778"/>
    </source>
</evidence>
<dbReference type="InterPro" id="IPR057708">
    <property type="entry name" value="DUF7948"/>
</dbReference>
<gene>
    <name evidence="4" type="ORF">CJD36_021150</name>
</gene>
<keyword evidence="1" id="KW-0732">Signal</keyword>
<dbReference type="SUPFAM" id="SSF63829">
    <property type="entry name" value="Calcium-dependent phosphotriesterase"/>
    <property type="match status" value="1"/>
</dbReference>
<reference evidence="4 5" key="1">
    <citation type="submission" date="2018-01" db="EMBL/GenBank/DDBJ databases">
        <title>A novel member of the phylum Bacteroidetes isolated from glacier ice.</title>
        <authorList>
            <person name="Liu Q."/>
            <person name="Xin Y.-H."/>
        </authorList>
    </citation>
    <scope>NUCLEOTIDE SEQUENCE [LARGE SCALE GENOMIC DNA]</scope>
    <source>
        <strain evidence="4 5">RB1R16</strain>
    </source>
</reference>
<sequence length="1529" mass="153990">MNKVFFLFTRMICVVGICFISSLATAHSKSDVSADKFKLELLFTPNLGQVADMAGAVRPDILFTAHSANTNVYITATGIAYQFSKTNYPEGYDPLVTDINNKDIQAETQTFLLTVQLVGANTHAKVRKEMMTDRKENFYLSNCPDGITNVSTYRKLVYENVYPKIDWVVYSKGNSLKYDFIVRPGGNPEQIKLSINNADDVVISAEGELLMHTRLGTIKEQTPVSFAGSRPIKTGFHKNADGTIGFIVAPFEKNATLIIDPAVTWSTYYGNSALDLFNSIKVDLSGNVFVSGLSASVAGIATSGGFQTTFGGGTGDAVLAKFDASGNPLWVTYYGGAGQETAGSCAVDMSGNTFLTCLTNSTTGIATPGAYQTALSGTASDACLVKFSSSGTRLWATYFGGSGAEYVWGCASDATGNVYVSGTTNSTTGVATSGAYQTVLNGLSDAYVTKFSPSGSILWATYYGGAGTETGNYGNMCAIDASDKLYLAFYTTSTTGISTTGAHQTAFGGGTSDACLVKFDAMGVPLWGTYFGGGGNEAGGFSCTTDSRRNVYLVGVTTSTAGIATPGAFQASNGGGTDGFISKFDSAGNIIWSTYYGGSATDGVAGCTIDNYTANIYVAGNSQSSANISTPDAFQTALAGTSDAFIAKFDSAGSRQWGSYFGGNVTETAFGCAYDGSGSVYMSGFTKSATGVATTGAYQTTFGGASDAFLTKISDLSITTDTSSVTTFCQGDTIDVPFTIVGTFHAGNIFTAELSDASGSFALPVVIGSLIGTISDTITAVVPSGTTPGVNYRIRVTGSIPTVVGANNGIDLTINPLPVVGIISGATSVCSGAAVTLSVGVAGGAWTSGVAGIATVNSSGQVTGVLAGTTLISYTITNSCGIISDTAIMTVNPTPSAGTITGATTFCVGAGGALADTATGGAWISLLTGIATINSSGMVTPVAAGADTILYIVTNGCGTDTASVAIVVNALPAAGVITGVTSVCVGATSALTATPSGGVWISTMPSIGTINSTGVVTGVATGVDTILYVVTNTCGADTALVLMTVISTPSAGSITGSGFVCSGSTASLSSSVGGGSWSSSAPGIISVNSSGIITGGLTVGSAAIISYTVTNACGTSVDTMAVTVSGTGSVAPITGTAVVCAGATTMLFEITTGGVWSSTSPSVATVNATGIVTGVSGGSAIISYTITTSCGTIAATRIVTVGPAPVPGIISGGSIVCVGAHLTLSESVAGGVWSSYAPLVATVSSSGVVLGITTGSTIISYTVTNSCGSASAITVVAVSPAPYAGTISGPSSVCVGNAITLTSSVFSGVWTSLPSTTLITSSWGLATGISPGNATVYYSVTNSCGTATDSVSINVMAPAIADSVTVPAGVCIGATIMLGSSSYPGTWTADTTYAKVTAGGALTGLASGIATVTYTITNACNTDTAIRQITVYTPAICDSIVSVNIVANQSAITLYPNPTVGTFIVLLPEMIEPATIAVTDIYGRVVMRQFTGINVDRSIKVDLSDYAAGTYFVSVTSGKTNFREKLVRR</sequence>
<accession>A0A2S7SR43</accession>
<dbReference type="Proteomes" id="UP000239872">
    <property type="component" value="Unassembled WGS sequence"/>
</dbReference>
<feature type="domain" description="DUF7948" evidence="3">
    <location>
        <begin position="43"/>
        <end position="261"/>
    </location>
</feature>
<dbReference type="PANTHER" id="PTHR35580">
    <property type="entry name" value="CELL SURFACE GLYCOPROTEIN (S-LAYER PROTEIN)-LIKE PROTEIN"/>
    <property type="match status" value="1"/>
</dbReference>
<keyword evidence="5" id="KW-1185">Reference proteome</keyword>
<dbReference type="InterPro" id="IPR052918">
    <property type="entry name" value="Motility_Chemotaxis_Reg"/>
</dbReference>
<evidence type="ECO:0000313" key="4">
    <source>
        <dbReference type="EMBL" id="PQJ09085.1"/>
    </source>
</evidence>
<dbReference type="RefSeq" id="WP_105041207.1">
    <property type="nucleotide sequence ID" value="NZ_PPSL01000008.1"/>
</dbReference>
<dbReference type="EMBL" id="PPSL01000008">
    <property type="protein sequence ID" value="PQJ09085.1"/>
    <property type="molecule type" value="Genomic_DNA"/>
</dbReference>
<feature type="signal peptide" evidence="1">
    <location>
        <begin position="1"/>
        <end position="26"/>
    </location>
</feature>
<dbReference type="OrthoDB" id="678145at2"/>
<dbReference type="Pfam" id="PF18962">
    <property type="entry name" value="Por_Secre_tail"/>
    <property type="match status" value="1"/>
</dbReference>
<comment type="caution">
    <text evidence="4">The sequence shown here is derived from an EMBL/GenBank/DDBJ whole genome shotgun (WGS) entry which is preliminary data.</text>
</comment>
<feature type="domain" description="Secretion system C-terminal sorting" evidence="2">
    <location>
        <begin position="1454"/>
        <end position="1527"/>
    </location>
</feature>
<proteinExistence type="predicted"/>
<dbReference type="NCBIfam" id="TIGR04183">
    <property type="entry name" value="Por_Secre_tail"/>
    <property type="match status" value="1"/>
</dbReference>
<dbReference type="InterPro" id="IPR026444">
    <property type="entry name" value="Secre_tail"/>
</dbReference>
<feature type="chain" id="PRO_5015605578" evidence="1">
    <location>
        <begin position="27"/>
        <end position="1529"/>
    </location>
</feature>
<protein>
    <submittedName>
        <fullName evidence="4">Uncharacterized protein</fullName>
    </submittedName>
</protein>
<evidence type="ECO:0000313" key="5">
    <source>
        <dbReference type="Proteomes" id="UP000239872"/>
    </source>
</evidence>